<name>A0A090MEV4_9HYPO</name>
<dbReference type="SUPFAM" id="SSF89372">
    <property type="entry name" value="Fucose-specific lectin"/>
    <property type="match status" value="1"/>
</dbReference>
<gene>
    <name evidence="2" type="ORF">BN850_0133720</name>
</gene>
<comment type="caution">
    <text evidence="2">The sequence shown here is derived from an EMBL/GenBank/DDBJ whole genome shotgun (WGS) entry which is preliminary data.</text>
</comment>
<proteinExistence type="predicted"/>
<dbReference type="EMBL" id="CBMI010004897">
    <property type="protein sequence ID" value="CEG05673.1"/>
    <property type="molecule type" value="Genomic_DNA"/>
</dbReference>
<dbReference type="AlphaFoldDB" id="A0A090MEV4"/>
<reference evidence="2" key="1">
    <citation type="submission" date="2013-05" db="EMBL/GenBank/DDBJ databases">
        <title>Draft genome sequences of six wheat associated Fusarium spp. isolates.</title>
        <authorList>
            <person name="Moolhuijzen P.M."/>
            <person name="Manners J.M."/>
            <person name="Wilcox S."/>
            <person name="Bellgard M.I."/>
            <person name="Gardiner D.M."/>
        </authorList>
    </citation>
    <scope>NUCLEOTIDE SEQUENCE</scope>
    <source>
        <strain evidence="2">CS3069</strain>
    </source>
</reference>
<organism evidence="2">
    <name type="scientific">Fusarium clavum</name>
    <dbReference type="NCBI Taxonomy" id="2594811"/>
    <lineage>
        <taxon>Eukaryota</taxon>
        <taxon>Fungi</taxon>
        <taxon>Dikarya</taxon>
        <taxon>Ascomycota</taxon>
        <taxon>Pezizomycotina</taxon>
        <taxon>Sordariomycetes</taxon>
        <taxon>Hypocreomycetidae</taxon>
        <taxon>Hypocreales</taxon>
        <taxon>Nectriaceae</taxon>
        <taxon>Fusarium</taxon>
        <taxon>Fusarium incarnatum-equiseti species complex</taxon>
    </lineage>
</organism>
<protein>
    <submittedName>
        <fullName evidence="2">WGS project CBMI000000000 data, contig CS3069_c004901</fullName>
    </submittedName>
</protein>
<evidence type="ECO:0000256" key="1">
    <source>
        <dbReference type="SAM" id="MobiDB-lite"/>
    </source>
</evidence>
<accession>A0A090MEV4</accession>
<evidence type="ECO:0000313" key="2">
    <source>
        <dbReference type="EMBL" id="CEG05673.1"/>
    </source>
</evidence>
<sequence>MSDSPKWAKSQGPITDLHWRGDSQVPRTGLSAGPSAVVFQDKIYCFHQGSRNSGELWFNVYEDFQWRGDQKVANVGMSAGPSAVIFNDKVYVFHQGGGNNGELWFNVYDGNGWWGDARVPNTGMSAAPSAVIFHGKIYVFHQGGGNNGEMWYNVYDGGRWWGDSKVPNVLHQGGGNNGELWGNVFNGSRWFGDEKVQNVGTSTSPSAVAFDNKLFCFHQGGGLNGELWYDQFNGEYWEGDNRVSNTALGFEYSRQDDHSKIDLTIEEGDILRFIGYSTIVQIGDEVSNGQDLNDYENAVLGTSSSWMRRRYDMYQLNQKPERLVGFAAADTDSVSQGNMTILFVAERTWAAVQQERGNRPSSTRDFQHPDLPNPPSQQVYIGLLLTPLTAHHGKIERVGMSIMMRDPQEIAQKSVIEIV</sequence>
<feature type="region of interest" description="Disordered" evidence="1">
    <location>
        <begin position="1"/>
        <end position="21"/>
    </location>
</feature>
<dbReference type="Gene3D" id="2.120.10.70">
    <property type="entry name" value="Fucose-specific lectin"/>
    <property type="match status" value="1"/>
</dbReference>